<evidence type="ECO:0000313" key="2">
    <source>
        <dbReference type="EMBL" id="RUT05279.1"/>
    </source>
</evidence>
<reference evidence="2" key="1">
    <citation type="submission" date="2018-12" db="EMBL/GenBank/DDBJ databases">
        <authorList>
            <person name="Will S."/>
            <person name="Neumann-Schaal M."/>
            <person name="Henke P."/>
        </authorList>
    </citation>
    <scope>NUCLEOTIDE SEQUENCE</scope>
    <source>
        <strain evidence="2">PCC 7102</strain>
    </source>
</reference>
<name>A0A433VGS8_9CYAN</name>
<accession>A0A433VGS8</accession>
<keyword evidence="1" id="KW-1133">Transmembrane helix</keyword>
<keyword evidence="3" id="KW-1185">Reference proteome</keyword>
<protein>
    <submittedName>
        <fullName evidence="2">Uncharacterized protein</fullName>
    </submittedName>
</protein>
<evidence type="ECO:0000313" key="3">
    <source>
        <dbReference type="Proteomes" id="UP000271624"/>
    </source>
</evidence>
<keyword evidence="1" id="KW-0472">Membrane</keyword>
<sequence length="98" mass="11210">MNRSPGNGIVFVLNEVASSLTFVVCSAFAVNGNRITLKQVSNKKLDFMCIFCEEHRDVTRNLKKRVIKKCNRQTIVFNNIYIVKNSILQKPGFFVEIL</sequence>
<reference evidence="2" key="2">
    <citation type="journal article" date="2019" name="Genome Biol. Evol.">
        <title>Day and night: Metabolic profiles and evolutionary relationships of six axenic non-marine cyanobacteria.</title>
        <authorList>
            <person name="Will S.E."/>
            <person name="Henke P."/>
            <person name="Boedeker C."/>
            <person name="Huang S."/>
            <person name="Brinkmann H."/>
            <person name="Rohde M."/>
            <person name="Jarek M."/>
            <person name="Friedl T."/>
            <person name="Seufert S."/>
            <person name="Schumacher M."/>
            <person name="Overmann J."/>
            <person name="Neumann-Schaal M."/>
            <person name="Petersen J."/>
        </authorList>
    </citation>
    <scope>NUCLEOTIDE SEQUENCE [LARGE SCALE GENOMIC DNA]</scope>
    <source>
        <strain evidence="2">PCC 7102</strain>
    </source>
</reference>
<proteinExistence type="predicted"/>
<feature type="transmembrane region" description="Helical" evidence="1">
    <location>
        <begin position="6"/>
        <end position="30"/>
    </location>
</feature>
<dbReference type="EMBL" id="RSCL01000009">
    <property type="protein sequence ID" value="RUT05279.1"/>
    <property type="molecule type" value="Genomic_DNA"/>
</dbReference>
<dbReference type="Proteomes" id="UP000271624">
    <property type="component" value="Unassembled WGS sequence"/>
</dbReference>
<keyword evidence="1" id="KW-0812">Transmembrane</keyword>
<organism evidence="2 3">
    <name type="scientific">Dulcicalothrix desertica PCC 7102</name>
    <dbReference type="NCBI Taxonomy" id="232991"/>
    <lineage>
        <taxon>Bacteria</taxon>
        <taxon>Bacillati</taxon>
        <taxon>Cyanobacteriota</taxon>
        <taxon>Cyanophyceae</taxon>
        <taxon>Nostocales</taxon>
        <taxon>Calotrichaceae</taxon>
        <taxon>Dulcicalothrix</taxon>
    </lineage>
</organism>
<gene>
    <name evidence="2" type="ORF">DSM106972_041000</name>
</gene>
<evidence type="ECO:0000256" key="1">
    <source>
        <dbReference type="SAM" id="Phobius"/>
    </source>
</evidence>
<comment type="caution">
    <text evidence="2">The sequence shown here is derived from an EMBL/GenBank/DDBJ whole genome shotgun (WGS) entry which is preliminary data.</text>
</comment>
<dbReference type="AlphaFoldDB" id="A0A433VGS8"/>